<dbReference type="PANTHER" id="PTHR45653:SF12">
    <property type="entry name" value="SPONGE, ISOFORM E"/>
    <property type="match status" value="1"/>
</dbReference>
<reference evidence="5 6" key="1">
    <citation type="journal article" date="2021" name="Elife">
        <title>Chloroplast acquisition without the gene transfer in kleptoplastic sea slugs, Plakobranchus ocellatus.</title>
        <authorList>
            <person name="Maeda T."/>
            <person name="Takahashi S."/>
            <person name="Yoshida T."/>
            <person name="Shimamura S."/>
            <person name="Takaki Y."/>
            <person name="Nagai Y."/>
            <person name="Toyoda A."/>
            <person name="Suzuki Y."/>
            <person name="Arimoto A."/>
            <person name="Ishii H."/>
            <person name="Satoh N."/>
            <person name="Nishiyama T."/>
            <person name="Hasebe M."/>
            <person name="Maruyama T."/>
            <person name="Minagawa J."/>
            <person name="Obokata J."/>
            <person name="Shigenobu S."/>
        </authorList>
    </citation>
    <scope>NUCLEOTIDE SEQUENCE [LARGE SCALE GENOMIC DNA]</scope>
</reference>
<evidence type="ECO:0000313" key="5">
    <source>
        <dbReference type="EMBL" id="GFO40503.1"/>
    </source>
</evidence>
<feature type="non-terminal residue" evidence="5">
    <location>
        <position position="1"/>
    </location>
</feature>
<dbReference type="InterPro" id="IPR027357">
    <property type="entry name" value="DOCKER_dom"/>
</dbReference>
<comment type="similarity">
    <text evidence="2">Belongs to the DOCK family.</text>
</comment>
<dbReference type="AlphaFoldDB" id="A0AAV4D8K7"/>
<dbReference type="GO" id="GO:0005085">
    <property type="term" value="F:guanyl-nucleotide exchange factor activity"/>
    <property type="evidence" value="ECO:0007669"/>
    <property type="project" value="UniProtKB-KW"/>
</dbReference>
<organism evidence="5 6">
    <name type="scientific">Plakobranchus ocellatus</name>
    <dbReference type="NCBI Taxonomy" id="259542"/>
    <lineage>
        <taxon>Eukaryota</taxon>
        <taxon>Metazoa</taxon>
        <taxon>Spiralia</taxon>
        <taxon>Lophotrochozoa</taxon>
        <taxon>Mollusca</taxon>
        <taxon>Gastropoda</taxon>
        <taxon>Heterobranchia</taxon>
        <taxon>Euthyneura</taxon>
        <taxon>Panpulmonata</taxon>
        <taxon>Sacoglossa</taxon>
        <taxon>Placobranchoidea</taxon>
        <taxon>Plakobranchidae</taxon>
        <taxon>Plakobranchus</taxon>
    </lineage>
</organism>
<dbReference type="InterPro" id="IPR046770">
    <property type="entry name" value="DOCKER_Lobe_B"/>
</dbReference>
<proteinExistence type="inferred from homology"/>
<dbReference type="PANTHER" id="PTHR45653">
    <property type="entry name" value="DEDICATOR OF CYTOKINESIS"/>
    <property type="match status" value="1"/>
</dbReference>
<dbReference type="InterPro" id="IPR043162">
    <property type="entry name" value="DOCK_C_lobe_C"/>
</dbReference>
<evidence type="ECO:0000256" key="2">
    <source>
        <dbReference type="PROSITE-ProRule" id="PRU00984"/>
    </source>
</evidence>
<dbReference type="Gene3D" id="1.25.40.410">
    <property type="match status" value="1"/>
</dbReference>
<evidence type="ECO:0000256" key="3">
    <source>
        <dbReference type="SAM" id="MobiDB-lite"/>
    </source>
</evidence>
<accession>A0AAV4D8K7</accession>
<dbReference type="EMBL" id="BLXT01007619">
    <property type="protein sequence ID" value="GFO40503.1"/>
    <property type="molecule type" value="Genomic_DNA"/>
</dbReference>
<dbReference type="InterPro" id="IPR026791">
    <property type="entry name" value="DOCK"/>
</dbReference>
<dbReference type="PROSITE" id="PS51651">
    <property type="entry name" value="DOCKER"/>
    <property type="match status" value="1"/>
</dbReference>
<evidence type="ECO:0000259" key="4">
    <source>
        <dbReference type="PROSITE" id="PS51651"/>
    </source>
</evidence>
<comment type="caution">
    <text evidence="5">The sequence shown here is derived from an EMBL/GenBank/DDBJ whole genome shotgun (WGS) entry which is preliminary data.</text>
</comment>
<dbReference type="GO" id="GO:0031267">
    <property type="term" value="F:small GTPase binding"/>
    <property type="evidence" value="ECO:0007669"/>
    <property type="project" value="TreeGrafter"/>
</dbReference>
<dbReference type="Pfam" id="PF06920">
    <property type="entry name" value="DHR-2_Lobe_A"/>
    <property type="match status" value="1"/>
</dbReference>
<feature type="compositionally biased region" description="Low complexity" evidence="3">
    <location>
        <begin position="989"/>
        <end position="998"/>
    </location>
</feature>
<feature type="compositionally biased region" description="Low complexity" evidence="3">
    <location>
        <begin position="791"/>
        <end position="810"/>
    </location>
</feature>
<dbReference type="InterPro" id="IPR046773">
    <property type="entry name" value="DOCKER_Lobe_C"/>
</dbReference>
<feature type="compositionally biased region" description="Pro residues" evidence="3">
    <location>
        <begin position="876"/>
        <end position="893"/>
    </location>
</feature>
<evidence type="ECO:0000256" key="1">
    <source>
        <dbReference type="ARBA" id="ARBA00022658"/>
    </source>
</evidence>
<dbReference type="Pfam" id="PF23554">
    <property type="entry name" value="TPR_DOCK"/>
    <property type="match status" value="1"/>
</dbReference>
<dbReference type="FunFam" id="1.25.40.410:FF:000003">
    <property type="entry name" value="Dedicator of cytokinesis protein 4"/>
    <property type="match status" value="1"/>
</dbReference>
<keyword evidence="1" id="KW-0344">Guanine-nucleotide releasing factor</keyword>
<dbReference type="GO" id="GO:0007264">
    <property type="term" value="P:small GTPase-mediated signal transduction"/>
    <property type="evidence" value="ECO:0007669"/>
    <property type="project" value="InterPro"/>
</dbReference>
<name>A0AAV4D8K7_9GAST</name>
<dbReference type="Gene3D" id="1.20.58.740">
    <property type="match status" value="1"/>
</dbReference>
<feature type="compositionally biased region" description="Pro residues" evidence="3">
    <location>
        <begin position="1029"/>
        <end position="1042"/>
    </location>
</feature>
<dbReference type="InterPro" id="IPR056372">
    <property type="entry name" value="TPR_DOCK"/>
</dbReference>
<dbReference type="GO" id="GO:0005886">
    <property type="term" value="C:plasma membrane"/>
    <property type="evidence" value="ECO:0007669"/>
    <property type="project" value="TreeGrafter"/>
</dbReference>
<keyword evidence="6" id="KW-1185">Reference proteome</keyword>
<sequence length="1156" mass="129715">ARSTLLPMVIGHLKRNMYYRRHLDLTANTVGDLLSCIFTVKQTADVTEEVTKIIQGLFDRTVRTLLVIDDDQRDIAGSLLVSSLTEMLRLMDESHYKKLMNGYPKQKPLRRRLSIAVNPDMQSAAACKDFLLRVLVVFQDLIRRDDFPQDWTTMRLITNNVMLTAIQYIADDLTGNFNGADFDRELWDNFFLLAVDFITQPALQLEDYSEAKSSQIKDRYNDMRVPVGFHIQSLWNHLGPNKESMMLDMIGPFLKVTMIPQAELRKATIPIFFDIIECEFQIKNHLRRVEGRMIQELDSLVIDHHGDAEYKNLFCKVLLDKVQAEPQLQEEGKRFVFSVTDLLERLLDYRETMDREEQRDTKMHCTFNILNFYKDSRRDMYIRYISRLYELHLQASNFVEAGLTLRLYAQLLSWSSAALPAEMSYPSQTEAKRKEELFNRILDCFDKGKAWEYGLPLCKELAEHYEKTFQYRKLGQILQKQASFLDRILDGQKLRQDPSYYRVAYYGNTFPPYVKNKAFIYRGDECLQLSTLMDQLTTEYPTATILTSNQPPDESVKRGDTQYIQIVSVKPVSGVRQEFVGREVPSEISAFYQTNEVDTFKFDLPYCRGVKDKNNEFKTLCMERTVMTCTYKLPGILRWYEVASSVVMHLCPVQAALETVQMMNNELKSSAANAATDPDQCLRHLSMRLQGVINSVVNGGISKYQEAFFNDSYISQYPNEKQYIEQLKQAIMDLLDLLNNGLTLQGKLAGPELLPLHKNLLEIYNKMRSTMGYHVPKNRYSTISCESQRPSTPSSQSFNSSGSNRSSIVSGADVNVTDEGEDNIYIEAPERAVPVYPTSGSSADLTQNSEDDLLEAPPPPPPRKKSIGGGSLLPDPTSPLPPVPVTPTPPPIPVRKQSSKDGSERMANTVNWADRVSVKPPLSPRTNGDDASTGVMDVPPLPSKRATMTPTVRKELAANISAMTSTTNNSTNNCTVSRSASIGGNGSTSSQNVPSPQSLSPPPVPQAPIRSISPGRMASSPGLSSDTQLPPPVTPRNPPVKPKPSFMQLHTNTAPAPPRRESPKLSEGGINARPPPPPLHSSSGPAVNNYARPPPPSPKLPKSSESEAYSIPPPPLPNNERNFTPSTVESTTNDAVPSSANPPPLPRRKQSLTPKP</sequence>
<evidence type="ECO:0000313" key="6">
    <source>
        <dbReference type="Proteomes" id="UP000735302"/>
    </source>
</evidence>
<feature type="domain" description="DOCKER" evidence="4">
    <location>
        <begin position="372"/>
        <end position="780"/>
    </location>
</feature>
<feature type="region of interest" description="Disordered" evidence="3">
    <location>
        <begin position="783"/>
        <end position="1156"/>
    </location>
</feature>
<dbReference type="InterPro" id="IPR043161">
    <property type="entry name" value="DOCK_C_lobe_A"/>
</dbReference>
<dbReference type="Pfam" id="PF20422">
    <property type="entry name" value="DHR-2_Lobe_B"/>
    <property type="match status" value="1"/>
</dbReference>
<protein>
    <submittedName>
        <fullName evidence="5">Dedicator of cytokinesis protein 3-like</fullName>
    </submittedName>
</protein>
<feature type="compositionally biased region" description="Polar residues" evidence="3">
    <location>
        <begin position="1119"/>
        <end position="1139"/>
    </location>
</feature>
<dbReference type="GO" id="GO:0005737">
    <property type="term" value="C:cytoplasm"/>
    <property type="evidence" value="ECO:0007669"/>
    <property type="project" value="TreeGrafter"/>
</dbReference>
<dbReference type="Pfam" id="PF20421">
    <property type="entry name" value="DHR-2_Lobe_C"/>
    <property type="match status" value="1"/>
</dbReference>
<dbReference type="InterPro" id="IPR046769">
    <property type="entry name" value="DOCKER_Lobe_A"/>
</dbReference>
<feature type="compositionally biased region" description="Low complexity" evidence="3">
    <location>
        <begin position="959"/>
        <end position="979"/>
    </location>
</feature>
<feature type="compositionally biased region" description="Polar residues" evidence="3">
    <location>
        <begin position="838"/>
        <end position="848"/>
    </location>
</feature>
<dbReference type="Proteomes" id="UP000735302">
    <property type="component" value="Unassembled WGS sequence"/>
</dbReference>
<gene>
    <name evidence="5" type="ORF">PoB_006700800</name>
</gene>